<evidence type="ECO:0000256" key="7">
    <source>
        <dbReference type="ARBA" id="ARBA00023303"/>
    </source>
</evidence>
<organism evidence="12 13">
    <name type="scientific">Mythimna separata</name>
    <name type="common">Oriental armyworm</name>
    <name type="synonym">Pseudaletia separata</name>
    <dbReference type="NCBI Taxonomy" id="271217"/>
    <lineage>
        <taxon>Eukaryota</taxon>
        <taxon>Metazoa</taxon>
        <taxon>Ecdysozoa</taxon>
        <taxon>Arthropoda</taxon>
        <taxon>Hexapoda</taxon>
        <taxon>Insecta</taxon>
        <taxon>Pterygota</taxon>
        <taxon>Neoptera</taxon>
        <taxon>Endopterygota</taxon>
        <taxon>Lepidoptera</taxon>
        <taxon>Glossata</taxon>
        <taxon>Ditrysia</taxon>
        <taxon>Noctuoidea</taxon>
        <taxon>Noctuidae</taxon>
        <taxon>Noctuinae</taxon>
        <taxon>Hadenini</taxon>
        <taxon>Mythimna</taxon>
    </lineage>
</organism>
<dbReference type="Gene3D" id="1.10.287.70">
    <property type="match status" value="1"/>
</dbReference>
<feature type="transmembrane region" description="Helical" evidence="10">
    <location>
        <begin position="148"/>
        <end position="166"/>
    </location>
</feature>
<keyword evidence="4 10" id="KW-1133">Transmembrane helix</keyword>
<dbReference type="EMBL" id="JARGEI010000022">
    <property type="protein sequence ID" value="KAJ8711527.1"/>
    <property type="molecule type" value="Genomic_DNA"/>
</dbReference>
<feature type="transmembrane region" description="Helical" evidence="10">
    <location>
        <begin position="20"/>
        <end position="44"/>
    </location>
</feature>
<keyword evidence="6 10" id="KW-0472">Membrane</keyword>
<keyword evidence="2 8" id="KW-0813">Transport</keyword>
<comment type="subcellular location">
    <subcellularLocation>
        <location evidence="1">Membrane</location>
        <topology evidence="1">Multi-pass membrane protein</topology>
    </subcellularLocation>
</comment>
<feature type="transmembrane region" description="Helical" evidence="10">
    <location>
        <begin position="303"/>
        <end position="324"/>
    </location>
</feature>
<accession>A0AAD8DPC6</accession>
<feature type="transmembrane region" description="Helical" evidence="10">
    <location>
        <begin position="336"/>
        <end position="354"/>
    </location>
</feature>
<feature type="transmembrane region" description="Helical" evidence="10">
    <location>
        <begin position="118"/>
        <end position="136"/>
    </location>
</feature>
<name>A0AAD8DPC6_MYTSE</name>
<evidence type="ECO:0000256" key="4">
    <source>
        <dbReference type="ARBA" id="ARBA00022989"/>
    </source>
</evidence>
<dbReference type="GO" id="GO:0015271">
    <property type="term" value="F:outward rectifier potassium channel activity"/>
    <property type="evidence" value="ECO:0007669"/>
    <property type="project" value="TreeGrafter"/>
</dbReference>
<evidence type="ECO:0000256" key="6">
    <source>
        <dbReference type="ARBA" id="ARBA00023136"/>
    </source>
</evidence>
<dbReference type="SUPFAM" id="SSF81324">
    <property type="entry name" value="Voltage-gated potassium channels"/>
    <property type="match status" value="2"/>
</dbReference>
<dbReference type="Proteomes" id="UP001231518">
    <property type="component" value="Chromosome 21"/>
</dbReference>
<comment type="caution">
    <text evidence="12">The sequence shown here is derived from an EMBL/GenBank/DDBJ whole genome shotgun (WGS) entry which is preliminary data.</text>
</comment>
<evidence type="ECO:0000256" key="1">
    <source>
        <dbReference type="ARBA" id="ARBA00004141"/>
    </source>
</evidence>
<dbReference type="AlphaFoldDB" id="A0AAD8DPC6"/>
<sequence length="411" mass="46988">MPRRRRRLASRLRDYVRGLLAFLFSNVGVIVLVVAYTIAGSFMFQAIEGGSERKIDNQMKRERENLSQYLWQNVTLALNLFNETAVKERIGTELQNYQTKIVRAVHKGWDGGRSSPQWSFSSGFLYSLTVITTIGYGHLSPKTEWGKVVTILYALLGMPLFLLYLTNVGELLARWFKCIYALICLCRGCPGFTRRRAARLRLQYDLSEAESIERPQAWRGRYPGYPDSDVTPEFVVPPMERYPPPRGYPRRADYMRSVSMPQPPPPRDYRPRAPPRRGASEPARAPSPASSDFSYVTFDAQTITVPISVCVTILVGYIMFGSMIFGMWEKWDQLDGAYFCFISLSSIGFGDFVPGERVYTPRIETSFIVCSMYLMLGMALVAMCFNLMQEQVMHYFAGLKRAVKRLGRCKR</sequence>
<dbReference type="InterPro" id="IPR013099">
    <property type="entry name" value="K_chnl_dom"/>
</dbReference>
<reference evidence="12" key="1">
    <citation type="submission" date="2023-03" db="EMBL/GenBank/DDBJ databases">
        <title>Chromosome-level genomes of two armyworms, Mythimna separata and Mythimna loreyi, provide insights into the biosynthesis and reception of sex pheromones.</title>
        <authorList>
            <person name="Zhao H."/>
        </authorList>
    </citation>
    <scope>NUCLEOTIDE SEQUENCE</scope>
    <source>
        <strain evidence="12">BeijingLab</strain>
        <tissue evidence="12">Pupa</tissue>
    </source>
</reference>
<evidence type="ECO:0000256" key="8">
    <source>
        <dbReference type="RuleBase" id="RU003857"/>
    </source>
</evidence>
<evidence type="ECO:0000256" key="9">
    <source>
        <dbReference type="SAM" id="MobiDB-lite"/>
    </source>
</evidence>
<dbReference type="GO" id="GO:0022841">
    <property type="term" value="F:potassium ion leak channel activity"/>
    <property type="evidence" value="ECO:0007669"/>
    <property type="project" value="TreeGrafter"/>
</dbReference>
<feature type="compositionally biased region" description="Low complexity" evidence="9">
    <location>
        <begin position="276"/>
        <end position="291"/>
    </location>
</feature>
<evidence type="ECO:0000313" key="12">
    <source>
        <dbReference type="EMBL" id="KAJ8711527.1"/>
    </source>
</evidence>
<proteinExistence type="inferred from homology"/>
<keyword evidence="13" id="KW-1185">Reference proteome</keyword>
<dbReference type="PANTHER" id="PTHR11003">
    <property type="entry name" value="POTASSIUM CHANNEL, SUBFAMILY K"/>
    <property type="match status" value="1"/>
</dbReference>
<evidence type="ECO:0000256" key="3">
    <source>
        <dbReference type="ARBA" id="ARBA00022692"/>
    </source>
</evidence>
<comment type="similarity">
    <text evidence="8">Belongs to the two pore domain potassium channel (TC 1.A.1.8) family.</text>
</comment>
<feature type="domain" description="Potassium channel" evidence="11">
    <location>
        <begin position="313"/>
        <end position="392"/>
    </location>
</feature>
<feature type="transmembrane region" description="Helical" evidence="10">
    <location>
        <begin position="366"/>
        <end position="388"/>
    </location>
</feature>
<dbReference type="GO" id="GO:0030322">
    <property type="term" value="P:stabilization of membrane potential"/>
    <property type="evidence" value="ECO:0007669"/>
    <property type="project" value="TreeGrafter"/>
</dbReference>
<keyword evidence="7 8" id="KW-0407">Ion channel</keyword>
<dbReference type="Pfam" id="PF07885">
    <property type="entry name" value="Ion_trans_2"/>
    <property type="match status" value="2"/>
</dbReference>
<dbReference type="PANTHER" id="PTHR11003:SF352">
    <property type="entry name" value="BCDNA.GH04802-RELATED"/>
    <property type="match status" value="1"/>
</dbReference>
<gene>
    <name evidence="12" type="ORF">PYW07_008769</name>
</gene>
<evidence type="ECO:0000256" key="5">
    <source>
        <dbReference type="ARBA" id="ARBA00023065"/>
    </source>
</evidence>
<dbReference type="InterPro" id="IPR003280">
    <property type="entry name" value="2pore_dom_K_chnl"/>
</dbReference>
<evidence type="ECO:0000256" key="2">
    <source>
        <dbReference type="ARBA" id="ARBA00022448"/>
    </source>
</evidence>
<keyword evidence="3 8" id="KW-0812">Transmembrane</keyword>
<dbReference type="PRINTS" id="PR01333">
    <property type="entry name" value="2POREKCHANEL"/>
</dbReference>
<keyword evidence="5 8" id="KW-0406">Ion transport</keyword>
<evidence type="ECO:0000256" key="10">
    <source>
        <dbReference type="SAM" id="Phobius"/>
    </source>
</evidence>
<feature type="domain" description="Potassium channel" evidence="11">
    <location>
        <begin position="115"/>
        <end position="173"/>
    </location>
</feature>
<protein>
    <recommendedName>
        <fullName evidence="11">Potassium channel domain-containing protein</fullName>
    </recommendedName>
</protein>
<dbReference type="GO" id="GO:0005886">
    <property type="term" value="C:plasma membrane"/>
    <property type="evidence" value="ECO:0007669"/>
    <property type="project" value="TreeGrafter"/>
</dbReference>
<feature type="region of interest" description="Disordered" evidence="9">
    <location>
        <begin position="236"/>
        <end position="291"/>
    </location>
</feature>
<evidence type="ECO:0000313" key="13">
    <source>
        <dbReference type="Proteomes" id="UP001231518"/>
    </source>
</evidence>
<evidence type="ECO:0000259" key="11">
    <source>
        <dbReference type="Pfam" id="PF07885"/>
    </source>
</evidence>